<protein>
    <submittedName>
        <fullName evidence="2">Uncharacterized protein</fullName>
    </submittedName>
</protein>
<sequence>MLNYTTYANGSQTNTTALEGCTADYVLLINDANWTFPINHCQHFQTNQTASKYQYLYGNVCNTRDNCTYSDNGDLVCAGFRTTPYLALFLMIAGCFIAKIFV</sequence>
<reference evidence="2" key="1">
    <citation type="submission" date="2022-11" db="UniProtKB">
        <authorList>
            <consortium name="WormBaseParasite"/>
        </authorList>
    </citation>
    <scope>IDENTIFICATION</scope>
</reference>
<dbReference type="WBParaSite" id="ES5_v2.g14231.t1">
    <property type="protein sequence ID" value="ES5_v2.g14231.t1"/>
    <property type="gene ID" value="ES5_v2.g14231"/>
</dbReference>
<organism evidence="1 2">
    <name type="scientific">Panagrolaimus sp. ES5</name>
    <dbReference type="NCBI Taxonomy" id="591445"/>
    <lineage>
        <taxon>Eukaryota</taxon>
        <taxon>Metazoa</taxon>
        <taxon>Ecdysozoa</taxon>
        <taxon>Nematoda</taxon>
        <taxon>Chromadorea</taxon>
        <taxon>Rhabditida</taxon>
        <taxon>Tylenchina</taxon>
        <taxon>Panagrolaimomorpha</taxon>
        <taxon>Panagrolaimoidea</taxon>
        <taxon>Panagrolaimidae</taxon>
        <taxon>Panagrolaimus</taxon>
    </lineage>
</organism>
<proteinExistence type="predicted"/>
<name>A0AC34FAK3_9BILA</name>
<dbReference type="Proteomes" id="UP000887579">
    <property type="component" value="Unplaced"/>
</dbReference>
<evidence type="ECO:0000313" key="2">
    <source>
        <dbReference type="WBParaSite" id="ES5_v2.g14231.t1"/>
    </source>
</evidence>
<evidence type="ECO:0000313" key="1">
    <source>
        <dbReference type="Proteomes" id="UP000887579"/>
    </source>
</evidence>
<accession>A0AC34FAK3</accession>